<name>A0A8J1TR06_OWEFU</name>
<keyword evidence="3" id="KW-1185">Reference proteome</keyword>
<comment type="caution">
    <text evidence="2">The sequence shown here is derived from an EMBL/GenBank/DDBJ whole genome shotgun (WGS) entry which is preliminary data.</text>
</comment>
<feature type="compositionally biased region" description="Low complexity" evidence="1">
    <location>
        <begin position="218"/>
        <end position="237"/>
    </location>
</feature>
<reference evidence="2" key="1">
    <citation type="submission" date="2022-03" db="EMBL/GenBank/DDBJ databases">
        <authorList>
            <person name="Martin C."/>
        </authorList>
    </citation>
    <scope>NUCLEOTIDE SEQUENCE</scope>
</reference>
<accession>A0A8J1TR06</accession>
<feature type="compositionally biased region" description="Basic and acidic residues" evidence="1">
    <location>
        <begin position="322"/>
        <end position="337"/>
    </location>
</feature>
<evidence type="ECO:0000313" key="3">
    <source>
        <dbReference type="Proteomes" id="UP000749559"/>
    </source>
</evidence>
<feature type="region of interest" description="Disordered" evidence="1">
    <location>
        <begin position="153"/>
        <end position="237"/>
    </location>
</feature>
<evidence type="ECO:0000313" key="2">
    <source>
        <dbReference type="EMBL" id="CAH1775841.1"/>
    </source>
</evidence>
<dbReference type="EMBL" id="CAIIXF020000001">
    <property type="protein sequence ID" value="CAH1775841.1"/>
    <property type="molecule type" value="Genomic_DNA"/>
</dbReference>
<evidence type="ECO:0000256" key="1">
    <source>
        <dbReference type="SAM" id="MobiDB-lite"/>
    </source>
</evidence>
<proteinExistence type="predicted"/>
<feature type="region of interest" description="Disordered" evidence="1">
    <location>
        <begin position="322"/>
        <end position="345"/>
    </location>
</feature>
<dbReference type="OrthoDB" id="6081011at2759"/>
<feature type="compositionally biased region" description="Polar residues" evidence="1">
    <location>
        <begin position="175"/>
        <end position="193"/>
    </location>
</feature>
<sequence length="460" mass="52324">MFSSSRYNNTMDWKSKQYLQQKTRKNKTSSTVRKSKVQVVHVNVNGDADVRTKSGEMASHPRPHTTGGAVINSTSRIKENYQNDNGHRTQIINAKQNEQQRKTFDSKQRGLRINNYVCDDGNNVDTGGHNTATRSGIKRPHAAKTKINIFNNDNQTHGRCSTTLPIITHDAPSPRSASTGNTRRDMSPSTHTRNNTHKSRTLDIQSKLSGSRQSFSQGSDSGTISSRRGSISSLTSSRSAPEYLYGATQWDMFSESLKHLNDDSNLYMKKPKVSFDSSVHFKDALISWKKHTATSRRGKGWRAIAKGGKSWAALSVQFKKNEVREENSDSDSEHEPTPARTTESQRRWGMIRRNIQDIQLERRANKAVFNWDMLRQHLMNLSDMEKGRRDLYERYLVLKDPMANSKTPQRDLKSALVRVKTWNEKEVELLKDKGKPIGGAENKVFKIPFSQNRHGRSFSK</sequence>
<dbReference type="AlphaFoldDB" id="A0A8J1TR06"/>
<dbReference type="Proteomes" id="UP000749559">
    <property type="component" value="Unassembled WGS sequence"/>
</dbReference>
<protein>
    <submittedName>
        <fullName evidence="2">Uncharacterized protein</fullName>
    </submittedName>
</protein>
<feature type="compositionally biased region" description="Polar residues" evidence="1">
    <location>
        <begin position="202"/>
        <end position="217"/>
    </location>
</feature>
<organism evidence="2 3">
    <name type="scientific">Owenia fusiformis</name>
    <name type="common">Polychaete worm</name>
    <dbReference type="NCBI Taxonomy" id="6347"/>
    <lineage>
        <taxon>Eukaryota</taxon>
        <taxon>Metazoa</taxon>
        <taxon>Spiralia</taxon>
        <taxon>Lophotrochozoa</taxon>
        <taxon>Annelida</taxon>
        <taxon>Polychaeta</taxon>
        <taxon>Sedentaria</taxon>
        <taxon>Canalipalpata</taxon>
        <taxon>Sabellida</taxon>
        <taxon>Oweniida</taxon>
        <taxon>Oweniidae</taxon>
        <taxon>Owenia</taxon>
    </lineage>
</organism>
<gene>
    <name evidence="2" type="ORF">OFUS_LOCUS3091</name>
</gene>
<feature type="compositionally biased region" description="Polar residues" evidence="1">
    <location>
        <begin position="153"/>
        <end position="165"/>
    </location>
</feature>